<evidence type="ECO:0000256" key="1">
    <source>
        <dbReference type="SAM" id="MobiDB-lite"/>
    </source>
</evidence>
<sequence length="431" mass="46665">VPGVRTAACRSSQNPHKYLLLPPSLARLSFSLNSTFNDLPDDGVVLVYFSADAAACSQRGKKEDCSKLPLVHSQQNLQQVQKDATTQRNIDAMRRKAQELLTEAASAEQELRQRRGPAPAAKKSRLSTYSGYRDGGLAVQRSRESDKTRQAGELARLPGSGGVIRDSRRSPERQPVSRLFLHCLCLRMAHPAYQCFFRDDFLRALLLRFLFLLPGPATAPRLPAAALLSDCPHPALPDDLLDVDSVQAKVAGLGGAVRRQGSVLRGLNLAQSTSAKCGRSVAPSAVQTMQNRKCHYRQFRLNAERWRRGTEPESKSSSSGASSPKASPLLIVRSFPKIPTKASAKNSAANKSKSKQVEVLVGFFARASSSSGFRRSSDSSSSTASSQQFVPPGLDLALRLQSTGGLAANNRLSKTSASSRREAQAGKGLRR</sequence>
<reference evidence="3" key="1">
    <citation type="submission" date="2016-11" db="UniProtKB">
        <authorList>
            <consortium name="WormBaseParasite"/>
        </authorList>
    </citation>
    <scope>IDENTIFICATION</scope>
</reference>
<evidence type="ECO:0000313" key="3">
    <source>
        <dbReference type="WBParaSite" id="maker-unitig_37596-snap-gene-0.2-mRNA-1"/>
    </source>
</evidence>
<keyword evidence="2" id="KW-1185">Reference proteome</keyword>
<feature type="compositionally biased region" description="Basic and acidic residues" evidence="1">
    <location>
        <begin position="141"/>
        <end position="150"/>
    </location>
</feature>
<dbReference type="GO" id="GO:0003714">
    <property type="term" value="F:transcription corepressor activity"/>
    <property type="evidence" value="ECO:0007669"/>
    <property type="project" value="InterPro"/>
</dbReference>
<protein>
    <submittedName>
        <fullName evidence="3">Kinesin motor domain-containing protein</fullName>
    </submittedName>
</protein>
<dbReference type="Proteomes" id="UP000095280">
    <property type="component" value="Unplaced"/>
</dbReference>
<feature type="compositionally biased region" description="Basic and acidic residues" evidence="1">
    <location>
        <begin position="305"/>
        <end position="314"/>
    </location>
</feature>
<evidence type="ECO:0000313" key="2">
    <source>
        <dbReference type="Proteomes" id="UP000095280"/>
    </source>
</evidence>
<dbReference type="Pfam" id="PF12070">
    <property type="entry name" value="SCAI"/>
    <property type="match status" value="1"/>
</dbReference>
<proteinExistence type="predicted"/>
<feature type="region of interest" description="Disordered" evidence="1">
    <location>
        <begin position="107"/>
        <end position="170"/>
    </location>
</feature>
<feature type="region of interest" description="Disordered" evidence="1">
    <location>
        <begin position="407"/>
        <end position="431"/>
    </location>
</feature>
<name>A0A1I8FL76_9PLAT</name>
<feature type="region of interest" description="Disordered" evidence="1">
    <location>
        <begin position="370"/>
        <end position="389"/>
    </location>
</feature>
<accession>A0A1I8FL76</accession>
<feature type="region of interest" description="Disordered" evidence="1">
    <location>
        <begin position="305"/>
        <end position="326"/>
    </location>
</feature>
<dbReference type="GO" id="GO:0006351">
    <property type="term" value="P:DNA-templated transcription"/>
    <property type="evidence" value="ECO:0007669"/>
    <property type="project" value="InterPro"/>
</dbReference>
<feature type="compositionally biased region" description="Polar residues" evidence="1">
    <location>
        <begin position="407"/>
        <end position="418"/>
    </location>
</feature>
<feature type="compositionally biased region" description="Low complexity" evidence="1">
    <location>
        <begin position="315"/>
        <end position="326"/>
    </location>
</feature>
<feature type="compositionally biased region" description="Low complexity" evidence="1">
    <location>
        <begin position="370"/>
        <end position="386"/>
    </location>
</feature>
<dbReference type="AlphaFoldDB" id="A0A1I8FL76"/>
<dbReference type="WBParaSite" id="maker-unitig_37596-snap-gene-0.2-mRNA-1">
    <property type="protein sequence ID" value="maker-unitig_37596-snap-gene-0.2-mRNA-1"/>
    <property type="gene ID" value="maker-unitig_37596-snap-gene-0.2"/>
</dbReference>
<dbReference type="InterPro" id="IPR022709">
    <property type="entry name" value="SCAI"/>
</dbReference>
<organism evidence="2 3">
    <name type="scientific">Macrostomum lignano</name>
    <dbReference type="NCBI Taxonomy" id="282301"/>
    <lineage>
        <taxon>Eukaryota</taxon>
        <taxon>Metazoa</taxon>
        <taxon>Spiralia</taxon>
        <taxon>Lophotrochozoa</taxon>
        <taxon>Platyhelminthes</taxon>
        <taxon>Rhabditophora</taxon>
        <taxon>Macrostomorpha</taxon>
        <taxon>Macrostomida</taxon>
        <taxon>Macrostomidae</taxon>
        <taxon>Macrostomum</taxon>
    </lineage>
</organism>